<dbReference type="NCBIfam" id="TIGR01444">
    <property type="entry name" value="fkbM_fam"/>
    <property type="match status" value="1"/>
</dbReference>
<sequence length="347" mass="39977">MTDQQIIFPHDLNIKITVPSSHPFSTIYIKRPYREILFRKIHTFLIKTKIIDPTANMIDLGAWIGDNTLPWSKMITGTVYAIDPSVDNCAYIKELVQLNQAKNVEIIQTAISETNKILSTNGDLHHCSFEYGNPGKNGKHQIKSTSLDSLYLEKKITNIGYIHLDVEGMEHLVIRGAKKIIDRDRPVMTYEVHLELDSHIDQTKKRFILANYQVFMINEILPGCRLDCRNMLAIPEERIGETFLPDLVDGLYDDLCQGRKYCLVYQGDHNVNLRPYDDLEEGTKHFDRMNGGHHAVILVEFITSKQESDDKSIKILKRYGEPQWVQSCIDHLNRKKKADKIPLIKMS</sequence>
<accession>A0A481Z530</accession>
<dbReference type="SUPFAM" id="SSF53335">
    <property type="entry name" value="S-adenosyl-L-methionine-dependent methyltransferases"/>
    <property type="match status" value="1"/>
</dbReference>
<name>A0A481Z530_9VIRU</name>
<organism evidence="2">
    <name type="scientific">Pithovirus LCPAC201</name>
    <dbReference type="NCBI Taxonomy" id="2506591"/>
    <lineage>
        <taxon>Viruses</taxon>
        <taxon>Pithoviruses</taxon>
    </lineage>
</organism>
<keyword evidence="2" id="KW-0808">Transferase</keyword>
<proteinExistence type="predicted"/>
<dbReference type="InterPro" id="IPR052514">
    <property type="entry name" value="SAM-dependent_MTase"/>
</dbReference>
<dbReference type="GO" id="GO:0032259">
    <property type="term" value="P:methylation"/>
    <property type="evidence" value="ECO:0007669"/>
    <property type="project" value="UniProtKB-KW"/>
</dbReference>
<dbReference type="PANTHER" id="PTHR34203:SF15">
    <property type="entry name" value="SLL1173 PROTEIN"/>
    <property type="match status" value="1"/>
</dbReference>
<dbReference type="InterPro" id="IPR029063">
    <property type="entry name" value="SAM-dependent_MTases_sf"/>
</dbReference>
<dbReference type="Pfam" id="PF05050">
    <property type="entry name" value="Methyltransf_21"/>
    <property type="match status" value="1"/>
</dbReference>
<feature type="domain" description="Methyltransferase FkbM" evidence="1">
    <location>
        <begin position="59"/>
        <end position="202"/>
    </location>
</feature>
<keyword evidence="2" id="KW-0489">Methyltransferase</keyword>
<evidence type="ECO:0000259" key="1">
    <source>
        <dbReference type="Pfam" id="PF05050"/>
    </source>
</evidence>
<dbReference type="EMBL" id="MK500501">
    <property type="protein sequence ID" value="QBK90897.1"/>
    <property type="molecule type" value="Genomic_DNA"/>
</dbReference>
<dbReference type="PANTHER" id="PTHR34203">
    <property type="entry name" value="METHYLTRANSFERASE, FKBM FAMILY PROTEIN"/>
    <property type="match status" value="1"/>
</dbReference>
<evidence type="ECO:0000313" key="2">
    <source>
        <dbReference type="EMBL" id="QBK90897.1"/>
    </source>
</evidence>
<gene>
    <name evidence="2" type="ORF">LCPAC201_01980</name>
</gene>
<dbReference type="InterPro" id="IPR006342">
    <property type="entry name" value="FkbM_mtfrase"/>
</dbReference>
<dbReference type="GO" id="GO:0008168">
    <property type="term" value="F:methyltransferase activity"/>
    <property type="evidence" value="ECO:0007669"/>
    <property type="project" value="UniProtKB-KW"/>
</dbReference>
<dbReference type="Gene3D" id="3.40.50.150">
    <property type="entry name" value="Vaccinia Virus protein VP39"/>
    <property type="match status" value="1"/>
</dbReference>
<reference evidence="2" key="1">
    <citation type="journal article" date="2019" name="MBio">
        <title>Virus Genomes from Deep Sea Sediments Expand the Ocean Megavirome and Support Independent Origins of Viral Gigantism.</title>
        <authorList>
            <person name="Backstrom D."/>
            <person name="Yutin N."/>
            <person name="Jorgensen S.L."/>
            <person name="Dharamshi J."/>
            <person name="Homa F."/>
            <person name="Zaremba-Niedwiedzka K."/>
            <person name="Spang A."/>
            <person name="Wolf Y.I."/>
            <person name="Koonin E.V."/>
            <person name="Ettema T.J."/>
        </authorList>
    </citation>
    <scope>NUCLEOTIDE SEQUENCE</scope>
</reference>
<protein>
    <submittedName>
        <fullName evidence="2">Methyltransferase</fullName>
    </submittedName>
</protein>